<dbReference type="GO" id="GO:0003729">
    <property type="term" value="F:mRNA binding"/>
    <property type="evidence" value="ECO:0007669"/>
    <property type="project" value="UniProtKB-ARBA"/>
</dbReference>
<feature type="domain" description="C3H1-type" evidence="7">
    <location>
        <begin position="89"/>
        <end position="117"/>
    </location>
</feature>
<evidence type="ECO:0000313" key="8">
    <source>
        <dbReference type="EMBL" id="WOK99943.1"/>
    </source>
</evidence>
<dbReference type="GO" id="GO:0008270">
    <property type="term" value="F:zinc ion binding"/>
    <property type="evidence" value="ECO:0007669"/>
    <property type="project" value="UniProtKB-KW"/>
</dbReference>
<name>A0AAQ3K2J3_9LILI</name>
<dbReference type="PANTHER" id="PTHR12506:SF50">
    <property type="entry name" value="ZINC FINGER CCCH DOMAIN-CONTAINING PROTEIN 26"/>
    <property type="match status" value="1"/>
</dbReference>
<dbReference type="Gene3D" id="4.10.1000.10">
    <property type="entry name" value="Zinc finger, CCCH-type"/>
    <property type="match status" value="3"/>
</dbReference>
<feature type="domain" description="C3H1-type" evidence="7">
    <location>
        <begin position="320"/>
        <end position="348"/>
    </location>
</feature>
<dbReference type="GO" id="GO:0003677">
    <property type="term" value="F:DNA binding"/>
    <property type="evidence" value="ECO:0007669"/>
    <property type="project" value="UniProtKB-KW"/>
</dbReference>
<dbReference type="Proteomes" id="UP001327560">
    <property type="component" value="Chromosome 3"/>
</dbReference>
<proteinExistence type="predicted"/>
<feature type="domain" description="C3H1-type" evidence="7">
    <location>
        <begin position="275"/>
        <end position="303"/>
    </location>
</feature>
<evidence type="ECO:0000256" key="3">
    <source>
        <dbReference type="ARBA" id="ARBA00022833"/>
    </source>
</evidence>
<dbReference type="SMART" id="SM00356">
    <property type="entry name" value="ZnF_C3H1"/>
    <property type="match status" value="5"/>
</dbReference>
<feature type="region of interest" description="Disordered" evidence="6">
    <location>
        <begin position="388"/>
        <end position="428"/>
    </location>
</feature>
<sequence>MMPDITHNDVSGSSNSSPEKLEEAMWKLKFEDGQEKADGNLSPYPDRPGEPDCLYYLKSGVCGYGSKCKYNHPSNTRKSTQFSGQLPQRDGQPDCQFFLKTGTCKYGATCKYHHPEDKHDKQVIQYNDLGLPIRKDEKLCAYYMKTGTCKFGVACKFNHPQPVAPVTTFPVTGSLPRGYTGFAAPTSGQPLVGGIPPWPLSRISYVSSPHMQGHPPYVPLALPPTQGTVPMQQGWSSYMGSMNHISANMLPPNPVANPKHQAQQRSSMPLNLPERPDQPECQYYMKTGSCKFGTSCKYHHPKERNHAAATTIGPLGLPLNPGQPMCAFYATYGSCKYGTSCKFDHPLAGYYSYTMPSFSYPDQSAFFPNQRNMNVIWTAENSSFKASEFPDQLKKAETKSAQQNTEKNEHGIPSSRPSNTEPHAVSMK</sequence>
<feature type="domain" description="C3H1-type" evidence="7">
    <location>
        <begin position="134"/>
        <end position="162"/>
    </location>
</feature>
<dbReference type="InterPro" id="IPR000571">
    <property type="entry name" value="Znf_CCCH"/>
</dbReference>
<keyword evidence="1 5" id="KW-0479">Metal-binding</keyword>
<evidence type="ECO:0000313" key="9">
    <source>
        <dbReference type="Proteomes" id="UP001327560"/>
    </source>
</evidence>
<protein>
    <recommendedName>
        <fullName evidence="7">C3H1-type domain-containing protein</fullName>
    </recommendedName>
</protein>
<evidence type="ECO:0000256" key="2">
    <source>
        <dbReference type="ARBA" id="ARBA00022771"/>
    </source>
</evidence>
<keyword evidence="2 5" id="KW-0863">Zinc-finger</keyword>
<dbReference type="SUPFAM" id="SSF90229">
    <property type="entry name" value="CCCH zinc finger"/>
    <property type="match status" value="5"/>
</dbReference>
<evidence type="ECO:0000256" key="4">
    <source>
        <dbReference type="ARBA" id="ARBA00023125"/>
    </source>
</evidence>
<feature type="zinc finger region" description="C3H1-type" evidence="5">
    <location>
        <begin position="47"/>
        <end position="75"/>
    </location>
</feature>
<gene>
    <name evidence="8" type="ORF">Cni_G08655</name>
</gene>
<keyword evidence="4" id="KW-0238">DNA-binding</keyword>
<evidence type="ECO:0000256" key="1">
    <source>
        <dbReference type="ARBA" id="ARBA00022723"/>
    </source>
</evidence>
<feature type="zinc finger region" description="C3H1-type" evidence="5">
    <location>
        <begin position="275"/>
        <end position="303"/>
    </location>
</feature>
<reference evidence="8 9" key="1">
    <citation type="submission" date="2023-10" db="EMBL/GenBank/DDBJ databases">
        <title>Chromosome-scale genome assembly provides insights into flower coloration mechanisms of Canna indica.</title>
        <authorList>
            <person name="Li C."/>
        </authorList>
    </citation>
    <scope>NUCLEOTIDE SEQUENCE [LARGE SCALE GENOMIC DNA]</scope>
    <source>
        <tissue evidence="8">Flower</tissue>
    </source>
</reference>
<dbReference type="Pfam" id="PF00642">
    <property type="entry name" value="zf-CCCH"/>
    <property type="match status" value="5"/>
</dbReference>
<dbReference type="InterPro" id="IPR050974">
    <property type="entry name" value="Plant_ZF_CCCH"/>
</dbReference>
<feature type="zinc finger region" description="C3H1-type" evidence="5">
    <location>
        <begin position="134"/>
        <end position="162"/>
    </location>
</feature>
<dbReference type="PROSITE" id="PS50103">
    <property type="entry name" value="ZF_C3H1"/>
    <property type="match status" value="5"/>
</dbReference>
<dbReference type="EMBL" id="CP136892">
    <property type="protein sequence ID" value="WOK99943.1"/>
    <property type="molecule type" value="Genomic_DNA"/>
</dbReference>
<feature type="compositionally biased region" description="Polar residues" evidence="6">
    <location>
        <begin position="8"/>
        <end position="18"/>
    </location>
</feature>
<dbReference type="PANTHER" id="PTHR12506">
    <property type="entry name" value="PROTEIN PHOSPHATASE RELATED"/>
    <property type="match status" value="1"/>
</dbReference>
<dbReference type="AlphaFoldDB" id="A0AAQ3K2J3"/>
<accession>A0AAQ3K2J3</accession>
<feature type="region of interest" description="Disordered" evidence="6">
    <location>
        <begin position="1"/>
        <end position="21"/>
    </location>
</feature>
<dbReference type="InterPro" id="IPR036855">
    <property type="entry name" value="Znf_CCCH_sf"/>
</dbReference>
<evidence type="ECO:0000256" key="6">
    <source>
        <dbReference type="SAM" id="MobiDB-lite"/>
    </source>
</evidence>
<evidence type="ECO:0000259" key="7">
    <source>
        <dbReference type="PROSITE" id="PS50103"/>
    </source>
</evidence>
<organism evidence="8 9">
    <name type="scientific">Canna indica</name>
    <name type="common">Indian-shot</name>
    <dbReference type="NCBI Taxonomy" id="4628"/>
    <lineage>
        <taxon>Eukaryota</taxon>
        <taxon>Viridiplantae</taxon>
        <taxon>Streptophyta</taxon>
        <taxon>Embryophyta</taxon>
        <taxon>Tracheophyta</taxon>
        <taxon>Spermatophyta</taxon>
        <taxon>Magnoliopsida</taxon>
        <taxon>Liliopsida</taxon>
        <taxon>Zingiberales</taxon>
        <taxon>Cannaceae</taxon>
        <taxon>Canna</taxon>
    </lineage>
</organism>
<keyword evidence="3 5" id="KW-0862">Zinc</keyword>
<evidence type="ECO:0000256" key="5">
    <source>
        <dbReference type="PROSITE-ProRule" id="PRU00723"/>
    </source>
</evidence>
<dbReference type="Gene3D" id="2.30.30.1190">
    <property type="match status" value="1"/>
</dbReference>
<feature type="domain" description="C3H1-type" evidence="7">
    <location>
        <begin position="47"/>
        <end position="75"/>
    </location>
</feature>
<feature type="zinc finger region" description="C3H1-type" evidence="5">
    <location>
        <begin position="320"/>
        <end position="348"/>
    </location>
</feature>
<feature type="zinc finger region" description="C3H1-type" evidence="5">
    <location>
        <begin position="89"/>
        <end position="117"/>
    </location>
</feature>
<keyword evidence="9" id="KW-1185">Reference proteome</keyword>